<dbReference type="PANTHER" id="PTHR31150">
    <property type="entry name" value="EXPRESSED PROTEIN"/>
    <property type="match status" value="1"/>
</dbReference>
<organism evidence="4 5">
    <name type="scientific">Liquidambar formosana</name>
    <name type="common">Formosan gum</name>
    <dbReference type="NCBI Taxonomy" id="63359"/>
    <lineage>
        <taxon>Eukaryota</taxon>
        <taxon>Viridiplantae</taxon>
        <taxon>Streptophyta</taxon>
        <taxon>Embryophyta</taxon>
        <taxon>Tracheophyta</taxon>
        <taxon>Spermatophyta</taxon>
        <taxon>Magnoliopsida</taxon>
        <taxon>eudicotyledons</taxon>
        <taxon>Gunneridae</taxon>
        <taxon>Pentapetalae</taxon>
        <taxon>Saxifragales</taxon>
        <taxon>Altingiaceae</taxon>
        <taxon>Liquidambar</taxon>
    </lineage>
</organism>
<comment type="caution">
    <text evidence="4">The sequence shown here is derived from an EMBL/GenBank/DDBJ whole genome shotgun (WGS) entry which is preliminary data.</text>
</comment>
<evidence type="ECO:0000313" key="4">
    <source>
        <dbReference type="EMBL" id="KAK9268714.1"/>
    </source>
</evidence>
<dbReference type="PANTHER" id="PTHR31150:SF6">
    <property type="entry name" value="ZINC ION BINDING PROTEIN"/>
    <property type="match status" value="1"/>
</dbReference>
<evidence type="ECO:0000256" key="1">
    <source>
        <dbReference type="PROSITE-ProRule" id="PRU00175"/>
    </source>
</evidence>
<dbReference type="Gene3D" id="3.30.40.10">
    <property type="entry name" value="Zinc/RING finger domain, C3HC4 (zinc finger)"/>
    <property type="match status" value="1"/>
</dbReference>
<dbReference type="Proteomes" id="UP001415857">
    <property type="component" value="Unassembled WGS sequence"/>
</dbReference>
<reference evidence="4 5" key="1">
    <citation type="journal article" date="2024" name="Plant J.">
        <title>Genome sequences and population genomics reveal climatic adaptation and genomic divergence between two closely related sweetgum species.</title>
        <authorList>
            <person name="Xu W.Q."/>
            <person name="Ren C.Q."/>
            <person name="Zhang X.Y."/>
            <person name="Comes H.P."/>
            <person name="Liu X.H."/>
            <person name="Li Y.G."/>
            <person name="Kettle C.J."/>
            <person name="Jalonen R."/>
            <person name="Gaisberger H."/>
            <person name="Ma Y.Z."/>
            <person name="Qiu Y.X."/>
        </authorList>
    </citation>
    <scope>NUCLEOTIDE SEQUENCE [LARGE SCALE GENOMIC DNA]</scope>
    <source>
        <strain evidence="4">Hangzhou</strain>
    </source>
</reference>
<keyword evidence="1" id="KW-0479">Metal-binding</keyword>
<evidence type="ECO:0000256" key="2">
    <source>
        <dbReference type="SAM" id="MobiDB-lite"/>
    </source>
</evidence>
<proteinExistence type="predicted"/>
<keyword evidence="1" id="KW-0863">Zinc-finger</keyword>
<dbReference type="InterPro" id="IPR013083">
    <property type="entry name" value="Znf_RING/FYVE/PHD"/>
</dbReference>
<dbReference type="InterPro" id="IPR001841">
    <property type="entry name" value="Znf_RING"/>
</dbReference>
<name>A0AAP0NCU5_LIQFO</name>
<feature type="region of interest" description="Disordered" evidence="2">
    <location>
        <begin position="1"/>
        <end position="29"/>
    </location>
</feature>
<sequence length="243" mass="27083">MAKRKRTAPLQATTPPSSPPPPPPDMMPCSSRMNLVSREKSLLSVDSSELKPLSSIMDVTDSSMKLQNTHPSLSHHHYNLSRSIFLKRSRHYYGHQYFRRNSIKHANTSTSHGKGTTPLRNEGLSVKLASQCNLDSRCHAENREKASCRPERIRSSSLVMDAALPEVVKMVCGICQKVLRRKPYSLGSTLSNSDLSVVAVLVCGHVYHADCLEQQTCHEDRRDPPCPMCISLLSKFDASKGQE</sequence>
<dbReference type="SMART" id="SM00184">
    <property type="entry name" value="RING"/>
    <property type="match status" value="1"/>
</dbReference>
<gene>
    <name evidence="4" type="ORF">L1049_000475</name>
</gene>
<dbReference type="AlphaFoldDB" id="A0AAP0NCU5"/>
<protein>
    <recommendedName>
        <fullName evidence="3">RING-type domain-containing protein</fullName>
    </recommendedName>
</protein>
<dbReference type="PROSITE" id="PS50089">
    <property type="entry name" value="ZF_RING_2"/>
    <property type="match status" value="1"/>
</dbReference>
<feature type="domain" description="RING-type" evidence="3">
    <location>
        <begin position="172"/>
        <end position="229"/>
    </location>
</feature>
<dbReference type="GO" id="GO:0008270">
    <property type="term" value="F:zinc ion binding"/>
    <property type="evidence" value="ECO:0007669"/>
    <property type="project" value="UniProtKB-KW"/>
</dbReference>
<dbReference type="EMBL" id="JBBPBK010000015">
    <property type="protein sequence ID" value="KAK9268714.1"/>
    <property type="molecule type" value="Genomic_DNA"/>
</dbReference>
<evidence type="ECO:0000259" key="3">
    <source>
        <dbReference type="PROSITE" id="PS50089"/>
    </source>
</evidence>
<dbReference type="SUPFAM" id="SSF57850">
    <property type="entry name" value="RING/U-box"/>
    <property type="match status" value="1"/>
</dbReference>
<keyword evidence="1" id="KW-0862">Zinc</keyword>
<keyword evidence="5" id="KW-1185">Reference proteome</keyword>
<accession>A0AAP0NCU5</accession>
<evidence type="ECO:0000313" key="5">
    <source>
        <dbReference type="Proteomes" id="UP001415857"/>
    </source>
</evidence>
<feature type="compositionally biased region" description="Pro residues" evidence="2">
    <location>
        <begin position="16"/>
        <end position="26"/>
    </location>
</feature>